<dbReference type="PANTHER" id="PTHR31460:SF3">
    <property type="entry name" value="MESOCENTIN"/>
    <property type="match status" value="1"/>
</dbReference>
<dbReference type="CDD" id="cd00063">
    <property type="entry name" value="FN3"/>
    <property type="match status" value="10"/>
</dbReference>
<feature type="domain" description="Fibronectin type-III" evidence="11">
    <location>
        <begin position="962"/>
        <end position="1060"/>
    </location>
</feature>
<evidence type="ECO:0000259" key="11">
    <source>
        <dbReference type="PROSITE" id="PS50853"/>
    </source>
</evidence>
<dbReference type="CDD" id="cd00198">
    <property type="entry name" value="vWFA"/>
    <property type="match status" value="1"/>
</dbReference>
<dbReference type="InterPro" id="IPR036179">
    <property type="entry name" value="Ig-like_dom_sf"/>
</dbReference>
<dbReference type="SMART" id="SM00181">
    <property type="entry name" value="EGF"/>
    <property type="match status" value="3"/>
</dbReference>
<evidence type="ECO:0000256" key="3">
    <source>
        <dbReference type="ARBA" id="ARBA00022737"/>
    </source>
</evidence>
<feature type="signal peptide" evidence="8">
    <location>
        <begin position="1"/>
        <end position="25"/>
    </location>
</feature>
<dbReference type="SUPFAM" id="SSF53300">
    <property type="entry name" value="vWA-like"/>
    <property type="match status" value="5"/>
</dbReference>
<feature type="domain" description="Fibronectin type-III" evidence="11">
    <location>
        <begin position="1559"/>
        <end position="1672"/>
    </location>
</feature>
<dbReference type="SMART" id="SM00060">
    <property type="entry name" value="FN3"/>
    <property type="match status" value="11"/>
</dbReference>
<keyword evidence="3" id="KW-0677">Repeat</keyword>
<feature type="region of interest" description="Disordered" evidence="7">
    <location>
        <begin position="2734"/>
        <end position="2763"/>
    </location>
</feature>
<dbReference type="InterPro" id="IPR036465">
    <property type="entry name" value="vWFA_dom_sf"/>
</dbReference>
<keyword evidence="4" id="KW-1015">Disulfide bond</keyword>
<dbReference type="GeneID" id="6103978"/>
<dbReference type="InterPro" id="IPR002035">
    <property type="entry name" value="VWF_A"/>
</dbReference>
<dbReference type="SMART" id="SM00408">
    <property type="entry name" value="IGc2"/>
    <property type="match status" value="6"/>
</dbReference>
<dbReference type="InterPro" id="IPR003961">
    <property type="entry name" value="FN3_dom"/>
</dbReference>
<feature type="region of interest" description="Disordered" evidence="7">
    <location>
        <begin position="3511"/>
        <end position="3532"/>
    </location>
</feature>
<feature type="region of interest" description="Disordered" evidence="7">
    <location>
        <begin position="3300"/>
        <end position="3321"/>
    </location>
</feature>
<dbReference type="Pfam" id="PF14670">
    <property type="entry name" value="FXa_inhibition"/>
    <property type="match status" value="1"/>
</dbReference>
<feature type="domain" description="Fibronectin type-III" evidence="11">
    <location>
        <begin position="549"/>
        <end position="647"/>
    </location>
</feature>
<reference evidence="14" key="3">
    <citation type="submission" date="2019-12" db="UniProtKB">
        <authorList>
            <consortium name="WormBaseParasite"/>
        </authorList>
    </citation>
    <scope>IDENTIFICATION</scope>
</reference>
<dbReference type="RefSeq" id="XP_042933100.1">
    <property type="nucleotide sequence ID" value="XM_043077166.1"/>
</dbReference>
<dbReference type="Pfam" id="PF00092">
    <property type="entry name" value="VWA"/>
    <property type="match status" value="3"/>
</dbReference>
<feature type="domain" description="Ig-like" evidence="10">
    <location>
        <begin position="460"/>
        <end position="548"/>
    </location>
</feature>
<dbReference type="PROSITE" id="PS50234">
    <property type="entry name" value="VWFA"/>
    <property type="match status" value="4"/>
</dbReference>
<feature type="domain" description="Ig-like" evidence="10">
    <location>
        <begin position="1474"/>
        <end position="1554"/>
    </location>
</feature>
<reference evidence="12" key="2">
    <citation type="submission" date="2019-04" db="EMBL/GenBank/DDBJ databases">
        <authorList>
            <person name="Howe K."/>
            <person name="Paulini M."/>
            <person name="Williams G."/>
        </authorList>
    </citation>
    <scope>NUCLEOTIDE SEQUENCE [LARGE SCALE GENOMIC DNA]</scope>
    <source>
        <strain evidence="12">FR3</strain>
    </source>
</reference>
<feature type="domain" description="Ig-like" evidence="10">
    <location>
        <begin position="1174"/>
        <end position="1252"/>
    </location>
</feature>
<keyword evidence="6" id="KW-0393">Immunoglobulin domain</keyword>
<feature type="domain" description="Fibronectin type-III" evidence="11">
    <location>
        <begin position="1677"/>
        <end position="1783"/>
    </location>
</feature>
<feature type="domain" description="Fibronectin type-III" evidence="11">
    <location>
        <begin position="751"/>
        <end position="847"/>
    </location>
</feature>
<evidence type="ECO:0000256" key="6">
    <source>
        <dbReference type="ARBA" id="ARBA00023319"/>
    </source>
</evidence>
<feature type="region of interest" description="Disordered" evidence="7">
    <location>
        <begin position="2671"/>
        <end position="2692"/>
    </location>
</feature>
<dbReference type="SMART" id="SM00179">
    <property type="entry name" value="EGF_CA"/>
    <property type="match status" value="1"/>
</dbReference>
<feature type="region of interest" description="Disordered" evidence="7">
    <location>
        <begin position="4017"/>
        <end position="4053"/>
    </location>
</feature>
<dbReference type="InterPro" id="IPR001881">
    <property type="entry name" value="EGF-like_Ca-bd_dom"/>
</dbReference>
<evidence type="ECO:0000256" key="4">
    <source>
        <dbReference type="ARBA" id="ARBA00023157"/>
    </source>
</evidence>
<gene>
    <name evidence="12 14" type="primary">Bma-dig-1</name>
    <name evidence="12" type="ORF">BM_BM10822</name>
</gene>
<dbReference type="InterPro" id="IPR036116">
    <property type="entry name" value="FN3_sf"/>
</dbReference>
<dbReference type="InterPro" id="IPR053224">
    <property type="entry name" value="Sensory_adhesion_molecule"/>
</dbReference>
<dbReference type="InterPro" id="IPR000742">
    <property type="entry name" value="EGF"/>
</dbReference>
<feature type="domain" description="Fibronectin type-III" evidence="11">
    <location>
        <begin position="1261"/>
        <end position="1359"/>
    </location>
</feature>
<proteinExistence type="predicted"/>
<feature type="domain" description="Fibronectin type-III" evidence="11">
    <location>
        <begin position="363"/>
        <end position="460"/>
    </location>
</feature>
<dbReference type="InterPro" id="IPR013151">
    <property type="entry name" value="Immunoglobulin_dom"/>
</dbReference>
<name>A0A4E9F6T9_BRUMA</name>
<dbReference type="KEGG" id="bmy:BM_BM10822"/>
<evidence type="ECO:0000313" key="12">
    <source>
        <dbReference type="EMBL" id="VIO91672.1"/>
    </source>
</evidence>
<evidence type="ECO:0000256" key="1">
    <source>
        <dbReference type="ARBA" id="ARBA00004239"/>
    </source>
</evidence>
<feature type="region of interest" description="Disordered" evidence="7">
    <location>
        <begin position="4098"/>
        <end position="4117"/>
    </location>
</feature>
<dbReference type="OrthoDB" id="10253954at2759"/>
<dbReference type="SMART" id="SM00327">
    <property type="entry name" value="VWA"/>
    <property type="match status" value="5"/>
</dbReference>
<feature type="domain" description="VWFA" evidence="9">
    <location>
        <begin position="5689"/>
        <end position="5867"/>
    </location>
</feature>
<dbReference type="Gene3D" id="3.40.50.410">
    <property type="entry name" value="von Willebrand factor, type A domain"/>
    <property type="match status" value="5"/>
</dbReference>
<dbReference type="PROSITE" id="PS01187">
    <property type="entry name" value="EGF_CA"/>
    <property type="match status" value="1"/>
</dbReference>
<dbReference type="Proteomes" id="UP000006672">
    <property type="component" value="Unassembled WGS sequence"/>
</dbReference>
<evidence type="ECO:0000313" key="13">
    <source>
        <dbReference type="Proteomes" id="UP000006672"/>
    </source>
</evidence>
<dbReference type="InterPro" id="IPR013783">
    <property type="entry name" value="Ig-like_fold"/>
</dbReference>
<dbReference type="STRING" id="6279.A0A5S6P841"/>
<dbReference type="EMBL" id="CAAKNF010000192">
    <property type="protein sequence ID" value="VIO91672.1"/>
    <property type="molecule type" value="Genomic_DNA"/>
</dbReference>
<evidence type="ECO:0000313" key="14">
    <source>
        <dbReference type="WBParaSite" id="Bm10822a.1"/>
    </source>
</evidence>
<feature type="chain" id="PRO_5023929596" evidence="8">
    <location>
        <begin position="26"/>
        <end position="6437"/>
    </location>
</feature>
<feature type="region of interest" description="Disordered" evidence="7">
    <location>
        <begin position="3089"/>
        <end position="3110"/>
    </location>
</feature>
<feature type="domain" description="VWFA" evidence="9">
    <location>
        <begin position="4416"/>
        <end position="4546"/>
    </location>
</feature>
<accession>A0A5S6P841</accession>
<feature type="compositionally biased region" description="Basic and acidic residues" evidence="7">
    <location>
        <begin position="4034"/>
        <end position="4046"/>
    </location>
</feature>
<sequence length="6437" mass="708121">MALGLIVWPILRAILVLLFAPSILSQTPLELSEGRSSDNYIQSLSGDLRMEDIMHQINRLKRATKMTAPPFPPPEAGQCHFSSESSREICWPRYEDLDTTCTDIGNGMVSAPAVKHAAIRAMAFVPPDNLRRLVRQYYRQKGLSVPRNTTFSKNSFLFALYECDDGYEFVDEVNSMFCINRHWVITPPKCRGKGMCEIDNGGCSHSCLSIEDRIECRCPHGLVLGSDQKTCIKPIPKNLCRILNSCSCTAINENQYSCTCPKGEKCLLLRGRPKIYIEPAAPYEITPGGNLNITCSAVSHPFPQIFWQRGDEAVDIAPVKPGTVRSEQILIIKELYKNTQFTCHANNSLGKTERTIEIVVTGPGSAPIIRGIDAGRSSVYVRWDPPVIVNRPVTSYTVYYTNNGNQPIKNWKKVNVEEPDREVTIKDLRPNTQYFIRLRANDKLGPGRLSNPVSLNTRRPAVRPQLFIQEGDTIYVGPLKRFSISCNVTRGDPSPKIAWYTRARPINKSQRKKFITMEHGGLYESTNFSCVAENDAGRTTKRIQVIVTGPTSPERIRYQIHGNNVDLQWEPPRITNGQLKDYDVLYTDNPKLSDEYWEVVKTGNPDARSLRISNLKEKRDYTFKIRAHNELGPGLFSNQFTLTTWLAARPPIVTITPAEKVVKDPSNEELIFECEAIGVPRPKILWLWSGGLVEDGKNEFRIYDVTPPDAQNRSNSKLIAEKTNRAGVATCQAVNPHGSDEKHTEVKIVGPGSPPRDISTIPFTNDFKVSWNPPKYPNGKIIRYIIYYTKNPDDLLGDWEKTAVGGDQLEVTVSADEDTPYNVRVQAVTKDGPGIISEAYDVTTGKKPVPLSVKLVILDPQVEDGSTETVVEPLKTIIFKCDAKGRPAPQISYTWLPFNETESGQEPISIPAYSDPQEAHRYHSLDVNTNTATKRALMCNARNIDGSESDQHIFNVLKPGSPPENIQAIIDLDNRVTMSWQEPKYPNGPIVKYKVYLTSDPSEPINHWNIYDVEPSEEPRLVLERGKLQPETPYYIKVVAVGEKGEGLQSDIILFETVSGAPIDEPKNVLATVERDNTMDISWTGPSVPNGPIQAYTVYFTPLDQYQTSDDAYKQWDKIVVQSSENFGTLRLNKDIYDILPNKLYRIRVSATNDLSEGPASEPITIRTESGETPPVIHLEPIDNPLTVAPYGSISVRCTATGIPPPIIMWIIGTNASDVIRGPILQLTNLRKDETVTCKAENNAGQAQEVLQILVAGPGTPPNEIVAFPLENQQASIEWTTPDSPNGRITDYIIHYGEVFDGEALPRAWETVHVSAEEPQKHRLVGLKPKTSYAIRLQAMSDRGPGVLSDPIKITTLPLAPAIVQLSDIKVHENNTVAIQFDAPRDPEDPGKPIKEFLIHYTDDDPLSEDAEWKEMFWTEPDDDFSVSIPIGGEHFKPDTKYSIKLIARGEIDSPPSEPIVFQTGDGIVPPEKPQINVDAPDDVIRVPAGSDYTVGCSSTGFPIPRIFWVNKDEQPLSDGPMLRLQDVKETVKAKCVAENEGGRTETPFEIFVTGPGNAPSNIRLNSVRPRTIHIDWDPPTIPNGNITRYIIYYTPLDDQNIVYQMGQIPKKPITEWMTSHKDSEPLIGASQRADLIDFVEPDTAYAVVLQAVNQDGPGPYSEQHTIRTMSRAREGPPLDLKVEPEGQRSANVEWHRPITSEQLPIGYELYYIKADAKIWEDDLASIDDWSMISITEKDEDRLYYKIDGSLEPDTEYVFRMRAVYPDGPGVFSDACITKTLPDGNAPYILISNGEHGVEGKTEITILPGSALDLSCNATGQPRPAVKWIRSGYYPIDPAWVKADEKYAIWFLKVSNITEDTSFNCVAQSPLGFANWTISVRLLSDLRPTWKNDFLVAKNEDGEVAVHFTDDLPDYLKGSQNPWNIYWTDNPSKPFETWNLIPSNGRPLDRIAIPEMEPGAKYHLVIEQPSAGIKTPVFDIMTPKAASDIRVGTDINGETVLDFKPALATEPIKKYIIKYWPDSNPSAVMYMETPVNVTDKIVLDGLQPEIDYNFMVTAKFDDGDNLASEPTKIRTPSEDIQCHCAHACMFEEDEEGMIIASCYCHNGFKLADDKKSCEPIEEDEEGSIVQVTPPTLIPESEHPKELTTMPTLFNDLLSKSEKFDKEMEILEPKELAKIKPSQTDEFGRAIWQDEQLVTTSRESVSDGFSLISTDSSQQDRVLSPVVGFDGAPLPTDEYGRAVDNLRNPIIWDNEGRPIGPNGIPLRRNYKGEYIYPVIGKNGQPLPTDINMKPIYPIVGPDNQPFRKNQEGMHIDQYGQIIPTDTSGRPISVDGSPYPTDEYGRYIVDSENVIQQVVPTDELGRVIYPVFYPDGILLATVDDGRFVNEHGHLIPTNDAGLPVNERDEVLPKDSEGNFVYVGNYILPTDSNGQPVKVQYNGRFLKSDKMGHIIGPNGQLVVVNDYGYPIDESNTVFSTTSDGIFVLPVTDGKGMVVPGTEQKKGVKRLLNIVGPNGHLLPTMEDGTVLDPFGKTIPTNNIGEPVNYRNEPLPTNSEGQAIYPKDGLDCPLPPTDRHGRPVYSVVGPDGRLLPRKYDGAAIDPDGNLLPTNAAGVPVDRKGRPLPSDRNGSIIYPARGISIEPLPTDSNGKPVYPVIGLDGRLLPTNKDARVIDEDGRPLPTNAAGVPVNEQGEPLPFDQNGYIRYPAVERQGKSAYIIIGTDGEPLPRNGDGLVIGPDNKPVPTDASGYPVDHRGRPLPQDRSGNIIYPANGIDAEPMPTDRNGRPMYLVIGPDGQLLPKDSNDVVIDIDGRPIPTNAAGVPLDHYGKPLSVDRNGYVFYPKESYESVRADVPVYAILGPDGVLLKQNADGAIVDPYGRPIPTDSNGYPIDNYGKPLLRDNMGNFIYPAGDLNVGSAPTDASKRPQYFVIGPNGEVLPRGYSGEILDPYGTPIPTNAIGIPVNNQGEPLPRDIQGNFIYPATGLDVKLLPTDRSGKIVYPIVDSHGEPLPTNENGALVDNDGSPIPTNRFGLPVDEHGNFLPKDIKGNFIFGTPIKPTDHSGLPVYPVIGPDGKLLPQDKDGNVVDPAGRPIPTNDDGVPVDNKGQPLPSDKTGVVIFPANGLDAEPMPTDKSGKPVYSVIGPDGHPLPITADHKIIGPDGNIVPVNAAGVPTNHRGEPLPRDRQGNFIYPATGLDVKLLPTDRSGKIVYPIVDSHGEPLPTNENGALVDNDGSPIPTNRFGLPVDEHGNFLPKDIKGNFIFGTPIKPTDHSGLPVYPVIGPDGKLLPQDKDGNVVDPAGRPIPTNDDGVPVDNKGQPLPSDKTGVVIFPANGLDAEPMPTDKSGKPVYSVIGPDGHPLPITADHKIIGPDGNIVPVNAAGVPTNHRGEPLPRDRQGNFIYPATGLDVKLLPTDRSGKIVYPIVDSHGEPLPTNENGALVDNDGSPIPTNRFGLPVDEHGNFLPKDIKGNFIFGTPIKPTDHSGLPVYPVIGPDGKLLPQDKDGNVVDPAGRPIPTNDDGVPVDNKGQPLPSDKTGVVIFPANGLDAEPMPTDKSGKPVYSVIGPDGHPLPITADHKIIGPDGNIVPVNAAGVPTNHRGEPLPRDRQGNFIYPATGLDVKLLPTDRSGKIVYPIVDSHGEPLPTNENGAFVNNDGSPIPTNRFGLPVDEHGKSLPKDVKGNFIFGTPIEPTDHRGLLYPIIGPSGELLPTEESGNVIGPDGHAISVDNEGRPINNRGETLPSDRFGNFIYPLGGLDAELLPTDSNGLPIYRVIDSDGQMLPTNDRGLSINGQGKSLPTNAAGVPVDDHGKPLPIDSNGNLIYRKDAQKSLSTDQGIYPVIGPDEELLPADKIGVVDGQPSPADESPVPVYPVIGPNGELLPTAEGGLVIGLDGSPLSTNAAGKPVGPDASLLPTDEVGRVIHLPPEEPLSTFATNEYGHIVHPVVDMAGKPLDKDDTGAHITKNGIPVELNENYLPVDPDGNILPTDSQGNYIFPDLDIMGRILPTDKTSQTLYPLTGRNGQLLDTDSNGATSRPDGELGKPVRPDGKPLPTDEEGLFIHTEVIGTHPTKKVVNIEGRPLPTDELGRYLLAPNFPVRQDDSGRLIGPDGQPLPTDDSGNYVYREKMKYPSDAEDDFGHPLPTNEDGFYVRRNDSMITTESVGLMMDGQGVILPTDERGILIVPELPTQTKSYQVLDEQNQILPTDEAGNFLYHNGYPIAENEEGKPISPDGIVLPTTDTGYYVFATTRQKPMIPSQKGTDHYPLPTDQFGMSMMTSSSVQGIYGMDGELLPIDRQLINEEGEEARLGEKVRFSEPAEGILSTDEYGKYIYPALKPNGKLYPTDRGYRPVYPVIGYDGELLPTNDEGLALNFEGHPIPTNNIGRPLDEDGIMLPMDSKGNVVYDTGKKNCDTHRGIMDITVVINVEILDRDSFDHVKKVIQNLVIEHFDLSPDVTQFALVKYAGTAEVPITLGGYNEKMELLEELSRVKIDHIKEHPRLIVGVSAAKQQFVSFGREDAGKLMIVITNGQDIYSEDRFKDNIIPMLVVGSKEFEEEIKDWTKSYILVDSWKQLHADSIANMIEKECLLGRIFIPTKKVSSRSKSERFEDFTGSSLTTDEFGRIVVLPTSERVILSTDEYGHVAYSVKDTSGRLLPINGNGLVMDRELVESDYSKSIASNRRQLPTDESEAFIYSAGGKDKALSPDSKKGWNTSIDEKPLSTNQDGLSLDINGQSIVTNLAGKYSSQGSPYSFNGNDNIIMSKRTEKITDATDYPVIDPDNILLSRDPSDFYINNIERVVERDDSGKLLGSVEKMMPSDAGGFTYRKHSQGGKLPRSDSNISTAKNDGFIVDTSFHKRLPYTLSNNKVSDEHNQVSFEEPEAIAETRNFINNQNSPLPIEVDQAGKPVVKVEPFPTNKYGDSIYAGGSMVSTSASEQAIGPDDSLMSVDYRGRDVSDYIPDRTGLGETKLLAKVSTCNKVEKSVNIIFMVESSNATGTNLNKIKFSLLNFIKKNINWNIAKVGIVSYGSTMNVNLNVGNYQSYDDLKKSILSLSLIGGSSSGDEHAFRTALQLFREKYNNDSGELIMHVFKTPLSKDAQIIADHLKMNETISILSLGSDQWYRLENDKEIKKLRSNMCLLLMKSHLARTRKPSDSDGGTVRSDRFGRPLDTYALSLPTDEREGVKVLPTNERGQYAKQITVNEDKTIAPDGKIISADGGKQHIYQTFASENRHRSTNSHRKLIYQIFGDDRRILPTDQTGARFKVDGKSGVTNFYGEPLNSERSSIFSTDTSEGYHISTKKLTENKRNSSLLYPATDSNLKTIADTFVSATSVSLPFLILFPDGRALSIGENGAYLDDNGQSLVHIDQSGHPIISANGTPLQKIGNGKYLYPYESQKEKPTFANVGDEDHLLRTDSGGRQIQLNDRERSGYGRSSPEDERGSYVETTLAYHASTSSGIDTWTSSSSYCVVSSNVDMLLILDSSSSVRVVDYRIMKDFIKKFLTNHFNLQRNYVRVGVMKYGDKVEIPISLGDYDSQTELLSRISETRRMRGNANLGQALLDASGEFLIFGSKDIPRIIIIFSNGRSRGELKENALLLRNDTKVHIFLVDVGNQGDKAQNLAIVGESNPHRIIAIDGWHAMRPDILNPFVNELCKLLPQKQDKASRDSTWPTRQTEMRIATPIRICNRVDFQADIIFVLDSSDNVTSKEYVNLKEDISMLIDDIFDLSPDIVRIGFIEYSDKASVPVPLGYYDNKVQLLADISNSEQLGGTPVIVRGLHAAKEQFKRHGRNGVSRILLLVTSGANRGNVATAADDLRKRLKVSVFALVVNTSRGAQMMLNRLTGDEHTQRRVISISSASKLQERELLHIGQVLCGDSDVIPATIWPAQETPHRTTKRDVSYGDSKRKKDKISRSSLLYWKTTTATEHVAPKPLCKDGLLRPYQISIVVDNTARSPEKDFRLVLNHIVSFLKMRFSPESKLVQLNLVGVGSDGTNLKAADFGVDVADKIFAKLIQKKSDEISPKLGRGLDEAMLLAKEHAVKGVIQIILIISADGTSSDDAIQSAQNAREQYVDGIVAISIRAPSSELLKELSLGSSTKVIHFPDWSIGNELFQSWISHAFCSYVSTSITRKIKLTRMTRPPIRKTSKISMNDATNVEVTPLSPNSLLVSWTCCTNNKADYIISYTSDLSLPKEYWHKLNATCRDSFGRKIDGLPSGTYSVCVETLQRYINKSVPFNTDECETIKIDSDTTAPPDQKLPNSQSTVQCQCICANNGKAFVKPTCGTLMDPFRPVATLPPAIDGECHCSIPSKGGRCPSGYFFDRGQCYDVDECEQQNGGCSHGCVNTPGDFYCACPHGMMRDPADLKMCISVASSFDRIAALFGQYLHANQYNANATSNEKSDAQTDGKVVRYKATVKSEDDKTISFEWSLMPAVVRKAFKWLF</sequence>
<accession>A0A4E9F6T9</accession>
<keyword evidence="5" id="KW-0325">Glycoprotein</keyword>
<dbReference type="SUPFAM" id="SSF57196">
    <property type="entry name" value="EGF/Laminin"/>
    <property type="match status" value="2"/>
</dbReference>
<dbReference type="GO" id="GO:0005509">
    <property type="term" value="F:calcium ion binding"/>
    <property type="evidence" value="ECO:0007669"/>
    <property type="project" value="InterPro"/>
</dbReference>
<evidence type="ECO:0000256" key="8">
    <source>
        <dbReference type="SAM" id="SignalP"/>
    </source>
</evidence>
<feature type="domain" description="Ig-like" evidence="10">
    <location>
        <begin position="860"/>
        <end position="955"/>
    </location>
</feature>
<dbReference type="PROSITE" id="PS50835">
    <property type="entry name" value="IG_LIKE"/>
    <property type="match status" value="7"/>
</dbReference>
<feature type="region of interest" description="Disordered" evidence="7">
    <location>
        <begin position="2609"/>
        <end position="2629"/>
    </location>
</feature>
<feature type="domain" description="Ig-like" evidence="10">
    <location>
        <begin position="273"/>
        <end position="357"/>
    </location>
</feature>
<feature type="domain" description="Fibronectin type-III" evidence="11">
    <location>
        <begin position="1065"/>
        <end position="1171"/>
    </location>
</feature>
<keyword evidence="13" id="KW-1185">Reference proteome</keyword>
<evidence type="ECO:0000256" key="5">
    <source>
        <dbReference type="ARBA" id="ARBA00023180"/>
    </source>
</evidence>
<reference evidence="13" key="1">
    <citation type="journal article" date="2007" name="Science">
        <title>Draft genome of the filarial nematode parasite Brugia malayi.</title>
        <authorList>
            <person name="Ghedin E."/>
            <person name="Wang S."/>
            <person name="Spiro D."/>
            <person name="Caler E."/>
            <person name="Zhao Q."/>
            <person name="Crabtree J."/>
            <person name="Allen J.E."/>
            <person name="Delcher A.L."/>
            <person name="Guiliano D.B."/>
            <person name="Miranda-Saavedra D."/>
            <person name="Angiuoli S.V."/>
            <person name="Creasy T."/>
            <person name="Amedeo P."/>
            <person name="Haas B."/>
            <person name="El-Sayed N.M."/>
            <person name="Wortman J.R."/>
            <person name="Feldblyum T."/>
            <person name="Tallon L."/>
            <person name="Schatz M."/>
            <person name="Shumway M."/>
            <person name="Koo H."/>
            <person name="Salzberg S.L."/>
            <person name="Schobel S."/>
            <person name="Pertea M."/>
            <person name="Pop M."/>
            <person name="White O."/>
            <person name="Barton G.J."/>
            <person name="Carlow C.K."/>
            <person name="Crawford M.J."/>
            <person name="Daub J."/>
            <person name="Dimmic M.W."/>
            <person name="Estes C.F."/>
            <person name="Foster J.M."/>
            <person name="Ganatra M."/>
            <person name="Gregory W.F."/>
            <person name="Johnson N.M."/>
            <person name="Jin J."/>
            <person name="Komuniecki R."/>
            <person name="Korf I."/>
            <person name="Kumar S."/>
            <person name="Laney S."/>
            <person name="Li B.W."/>
            <person name="Li W."/>
            <person name="Lindblom T.H."/>
            <person name="Lustigman S."/>
            <person name="Ma D."/>
            <person name="Maina C.V."/>
            <person name="Martin D.M."/>
            <person name="McCarter J.P."/>
            <person name="McReynolds L."/>
            <person name="Mitreva M."/>
            <person name="Nutman T.B."/>
            <person name="Parkinson J."/>
            <person name="Peregrin-Alvarez J.M."/>
            <person name="Poole C."/>
            <person name="Ren Q."/>
            <person name="Saunders L."/>
            <person name="Sluder A.E."/>
            <person name="Smith K."/>
            <person name="Stanke M."/>
            <person name="Unnasch T.R."/>
            <person name="Ware J."/>
            <person name="Wei A.D."/>
            <person name="Weil G."/>
            <person name="Williams D.J."/>
            <person name="Zhang Y."/>
            <person name="Williams S.A."/>
            <person name="Fraser-Liggett C."/>
            <person name="Slatko B."/>
            <person name="Blaxter M.L."/>
            <person name="Scott A.L."/>
        </authorList>
    </citation>
    <scope>NUCLEOTIDE SEQUENCE</scope>
    <source>
        <strain evidence="13">FR3</strain>
    </source>
</reference>
<dbReference type="PANTHER" id="PTHR31460">
    <property type="match status" value="1"/>
</dbReference>
<feature type="domain" description="Ig-like" evidence="10">
    <location>
        <begin position="1787"/>
        <end position="1879"/>
    </location>
</feature>
<evidence type="ECO:0000256" key="2">
    <source>
        <dbReference type="ARBA" id="ARBA00022729"/>
    </source>
</evidence>
<dbReference type="InterPro" id="IPR018097">
    <property type="entry name" value="EGF_Ca-bd_CS"/>
</dbReference>
<feature type="domain" description="VWFA" evidence="9">
    <location>
        <begin position="4981"/>
        <end position="5129"/>
    </location>
</feature>
<protein>
    <submittedName>
        <fullName evidence="12 14">Uncharacterized protein</fullName>
    </submittedName>
</protein>
<feature type="domain" description="Fibronectin type-III" evidence="11">
    <location>
        <begin position="1360"/>
        <end position="1467"/>
    </location>
</feature>
<comment type="subcellular location">
    <subcellularLocation>
        <location evidence="1">Secreted</location>
        <location evidence="1">Extracellular space</location>
    </subcellularLocation>
</comment>
<dbReference type="InterPro" id="IPR007110">
    <property type="entry name" value="Ig-like_dom"/>
</dbReference>
<dbReference type="CTD" id="6103978"/>
<evidence type="ECO:0000259" key="10">
    <source>
        <dbReference type="PROSITE" id="PS50835"/>
    </source>
</evidence>
<dbReference type="SUPFAM" id="SSF48726">
    <property type="entry name" value="Immunoglobulin"/>
    <property type="match status" value="6"/>
</dbReference>
<feature type="domain" description="Ig-like" evidence="10">
    <location>
        <begin position="651"/>
        <end position="747"/>
    </location>
</feature>
<dbReference type="GO" id="GO:0005576">
    <property type="term" value="C:extracellular region"/>
    <property type="evidence" value="ECO:0007669"/>
    <property type="project" value="UniProtKB-SubCell"/>
</dbReference>
<evidence type="ECO:0000259" key="9">
    <source>
        <dbReference type="PROSITE" id="PS50234"/>
    </source>
</evidence>
<dbReference type="CDD" id="cd00054">
    <property type="entry name" value="EGF_CA"/>
    <property type="match status" value="1"/>
</dbReference>
<feature type="compositionally biased region" description="Polar residues" evidence="7">
    <location>
        <begin position="4017"/>
        <end position="4031"/>
    </location>
</feature>
<evidence type="ECO:0000256" key="7">
    <source>
        <dbReference type="SAM" id="MobiDB-lite"/>
    </source>
</evidence>
<dbReference type="Gene3D" id="2.10.25.10">
    <property type="entry name" value="Laminin"/>
    <property type="match status" value="3"/>
</dbReference>
<dbReference type="Pfam" id="PF00047">
    <property type="entry name" value="ig"/>
    <property type="match status" value="2"/>
</dbReference>
<feature type="domain" description="VWFA" evidence="9">
    <location>
        <begin position="5471"/>
        <end position="5648"/>
    </location>
</feature>
<dbReference type="InterPro" id="IPR003599">
    <property type="entry name" value="Ig_sub"/>
</dbReference>
<dbReference type="SMART" id="SM00409">
    <property type="entry name" value="IG"/>
    <property type="match status" value="7"/>
</dbReference>
<organism evidence="12">
    <name type="scientific">Brugia malayi</name>
    <name type="common">Filarial nematode worm</name>
    <dbReference type="NCBI Taxonomy" id="6279"/>
    <lineage>
        <taxon>Eukaryota</taxon>
        <taxon>Metazoa</taxon>
        <taxon>Ecdysozoa</taxon>
        <taxon>Nematoda</taxon>
        <taxon>Chromadorea</taxon>
        <taxon>Rhabditida</taxon>
        <taxon>Spirurina</taxon>
        <taxon>Spiruromorpha</taxon>
        <taxon>Filarioidea</taxon>
        <taxon>Onchocercidae</taxon>
        <taxon>Brugia</taxon>
    </lineage>
</organism>
<dbReference type="Gene3D" id="2.60.40.10">
    <property type="entry name" value="Immunoglobulins"/>
    <property type="match status" value="16"/>
</dbReference>
<dbReference type="Pfam" id="PF00041">
    <property type="entry name" value="fn3"/>
    <property type="match status" value="7"/>
</dbReference>
<dbReference type="PROSITE" id="PS50853">
    <property type="entry name" value="FN3"/>
    <property type="match status" value="10"/>
</dbReference>
<dbReference type="FunFam" id="2.60.40.10:FF:000036">
    <property type="entry name" value="receptor-type tyrosine-protein phosphatase delta isoform X1"/>
    <property type="match status" value="1"/>
</dbReference>
<dbReference type="WBParaSite" id="Bm10822a.1">
    <property type="protein sequence ID" value="Bm10822a.1"/>
    <property type="gene ID" value="WBGene00231083"/>
</dbReference>
<dbReference type="CDD" id="cd01450">
    <property type="entry name" value="vWFA_subfamily_ECM"/>
    <property type="match status" value="2"/>
</dbReference>
<dbReference type="InterPro" id="IPR003598">
    <property type="entry name" value="Ig_sub2"/>
</dbReference>
<feature type="domain" description="Fibronectin type-III" evidence="11">
    <location>
        <begin position="1985"/>
        <end position="2078"/>
    </location>
</feature>
<dbReference type="SUPFAM" id="SSF49265">
    <property type="entry name" value="Fibronectin type III"/>
    <property type="match status" value="7"/>
</dbReference>
<keyword evidence="2 8" id="KW-0732">Signal</keyword>